<name>A0A8J7U211_9BACT</name>
<keyword evidence="4 10" id="KW-0812">Transmembrane</keyword>
<dbReference type="PANTHER" id="PTHR30069">
    <property type="entry name" value="TONB-DEPENDENT OUTER MEMBRANE RECEPTOR"/>
    <property type="match status" value="1"/>
</dbReference>
<feature type="domain" description="TonB-dependent receptor plug" evidence="13">
    <location>
        <begin position="54"/>
        <end position="155"/>
    </location>
</feature>
<keyword evidence="9 10" id="KW-0998">Cell outer membrane</keyword>
<organism evidence="14 15">
    <name type="scientific">Acanthopleuribacter pedis</name>
    <dbReference type="NCBI Taxonomy" id="442870"/>
    <lineage>
        <taxon>Bacteria</taxon>
        <taxon>Pseudomonadati</taxon>
        <taxon>Acidobacteriota</taxon>
        <taxon>Holophagae</taxon>
        <taxon>Acanthopleuribacterales</taxon>
        <taxon>Acanthopleuribacteraceae</taxon>
        <taxon>Acanthopleuribacter</taxon>
    </lineage>
</organism>
<accession>A0A8J7U211</accession>
<dbReference type="RefSeq" id="WP_207858468.1">
    <property type="nucleotide sequence ID" value="NZ_JAFREP010000007.1"/>
</dbReference>
<keyword evidence="3 10" id="KW-1134">Transmembrane beta strand</keyword>
<evidence type="ECO:0000313" key="15">
    <source>
        <dbReference type="Proteomes" id="UP000664417"/>
    </source>
</evidence>
<gene>
    <name evidence="14" type="ORF">J3U88_09870</name>
</gene>
<evidence type="ECO:0000259" key="12">
    <source>
        <dbReference type="Pfam" id="PF00593"/>
    </source>
</evidence>
<evidence type="ECO:0000256" key="11">
    <source>
        <dbReference type="RuleBase" id="RU003357"/>
    </source>
</evidence>
<keyword evidence="5" id="KW-0732">Signal</keyword>
<comment type="subcellular location">
    <subcellularLocation>
        <location evidence="1 10">Cell outer membrane</location>
        <topology evidence="1 10">Multi-pass membrane protein</topology>
    </subcellularLocation>
</comment>
<dbReference type="InterPro" id="IPR000531">
    <property type="entry name" value="Beta-barrel_TonB"/>
</dbReference>
<feature type="domain" description="TonB-dependent receptor-like beta-barrel" evidence="12">
    <location>
        <begin position="235"/>
        <end position="615"/>
    </location>
</feature>
<keyword evidence="8 14" id="KW-0675">Receptor</keyword>
<dbReference type="SUPFAM" id="SSF56935">
    <property type="entry name" value="Porins"/>
    <property type="match status" value="1"/>
</dbReference>
<dbReference type="Gene3D" id="2.40.170.20">
    <property type="entry name" value="TonB-dependent receptor, beta-barrel domain"/>
    <property type="match status" value="1"/>
</dbReference>
<evidence type="ECO:0000256" key="1">
    <source>
        <dbReference type="ARBA" id="ARBA00004571"/>
    </source>
</evidence>
<evidence type="ECO:0000256" key="9">
    <source>
        <dbReference type="ARBA" id="ARBA00023237"/>
    </source>
</evidence>
<evidence type="ECO:0000256" key="7">
    <source>
        <dbReference type="ARBA" id="ARBA00023136"/>
    </source>
</evidence>
<dbReference type="GO" id="GO:0015344">
    <property type="term" value="F:siderophore uptake transmembrane transporter activity"/>
    <property type="evidence" value="ECO:0007669"/>
    <property type="project" value="TreeGrafter"/>
</dbReference>
<evidence type="ECO:0000256" key="4">
    <source>
        <dbReference type="ARBA" id="ARBA00022692"/>
    </source>
</evidence>
<comment type="caution">
    <text evidence="14">The sequence shown here is derived from an EMBL/GenBank/DDBJ whole genome shotgun (WGS) entry which is preliminary data.</text>
</comment>
<evidence type="ECO:0000256" key="10">
    <source>
        <dbReference type="PROSITE-ProRule" id="PRU01360"/>
    </source>
</evidence>
<dbReference type="PROSITE" id="PS52016">
    <property type="entry name" value="TONB_DEPENDENT_REC_3"/>
    <property type="match status" value="1"/>
</dbReference>
<protein>
    <submittedName>
        <fullName evidence="14">TonB-dependent receptor</fullName>
    </submittedName>
</protein>
<reference evidence="14" key="1">
    <citation type="submission" date="2021-03" db="EMBL/GenBank/DDBJ databases">
        <authorList>
            <person name="Wang G."/>
        </authorList>
    </citation>
    <scope>NUCLEOTIDE SEQUENCE</scope>
    <source>
        <strain evidence="14">KCTC 12899</strain>
    </source>
</reference>
<comment type="similarity">
    <text evidence="10 11">Belongs to the TonB-dependent receptor family.</text>
</comment>
<keyword evidence="6 11" id="KW-0798">TonB box</keyword>
<dbReference type="InterPro" id="IPR012910">
    <property type="entry name" value="Plug_dom"/>
</dbReference>
<dbReference type="InterPro" id="IPR039426">
    <property type="entry name" value="TonB-dep_rcpt-like"/>
</dbReference>
<dbReference type="InterPro" id="IPR036942">
    <property type="entry name" value="Beta-barrel_TonB_sf"/>
</dbReference>
<evidence type="ECO:0000256" key="8">
    <source>
        <dbReference type="ARBA" id="ARBA00023170"/>
    </source>
</evidence>
<dbReference type="Pfam" id="PF07715">
    <property type="entry name" value="Plug"/>
    <property type="match status" value="1"/>
</dbReference>
<sequence length="675" mass="75047">MIDVWLGLMFLVFADSDAVVKPPPGEHVAQKAEADPSIREHLVVTAQFRPESAKETIIPVEVIKAPAMNGDRDLRELLSAELLLDVTQNTVFGSGLSIGGVSGENVQILRNGMPVVGRLDGIIDLEQLGLSAYDRVEIIKGPTSVYYGSDAMGGVVNLIPKRPAKTPEWELTGGYRDQGDEEQTLKAGFALGESGVLVTLRRRHFDGHDENPQTRNRDWAERRQQDGSFHWRRDFKKVSVSWLSSVTDEKLTDLGEFTDDVAWDQAYHTRRTSHQLVFDHHGDRMAVDFFAGYSDYTRDRTSHQVNALSAASGASVVDPAFDNAFDMWIVKGMVSFKDLPAGLEGQLGFDWSRETGSGGRILEGSQTMDNGALFGGVRRQVSGLVVQAMVRVMENSVYQVPFTPSLHFRYDDVGGRVWRLAYSRGFRGPSVKQLYLDFSFTAGPFQYQIYGNEELDAERGDHYNASLNWSLWERGTHTLELESRLFFNAIQDLIALSATVADGNVVRRSYVNVDEHRARGGDLSLSWKQGTTAVMLGVARTETANALADGGSLPSYNGRWDGRLQVRQSFGLNHLSLTAKHVGDQPGFLEVSQGRNKPSVIEEIQVPSYNLVDLYWRRVRTGAGPILGAGIKNVTDVRNRESIAVASGTAHADHQIDRGRVFQLEMGWRWRGRSR</sequence>
<proteinExistence type="inferred from homology"/>
<dbReference type="InterPro" id="IPR037066">
    <property type="entry name" value="Plug_dom_sf"/>
</dbReference>
<dbReference type="GO" id="GO:0044718">
    <property type="term" value="P:siderophore transmembrane transport"/>
    <property type="evidence" value="ECO:0007669"/>
    <property type="project" value="TreeGrafter"/>
</dbReference>
<dbReference type="Gene3D" id="2.170.130.10">
    <property type="entry name" value="TonB-dependent receptor, plug domain"/>
    <property type="match status" value="1"/>
</dbReference>
<keyword evidence="15" id="KW-1185">Reference proteome</keyword>
<dbReference type="PANTHER" id="PTHR30069:SF29">
    <property type="entry name" value="HEMOGLOBIN AND HEMOGLOBIN-HAPTOGLOBIN-BINDING PROTEIN 1-RELATED"/>
    <property type="match status" value="1"/>
</dbReference>
<evidence type="ECO:0000256" key="5">
    <source>
        <dbReference type="ARBA" id="ARBA00022729"/>
    </source>
</evidence>
<evidence type="ECO:0000256" key="3">
    <source>
        <dbReference type="ARBA" id="ARBA00022452"/>
    </source>
</evidence>
<keyword evidence="2 10" id="KW-0813">Transport</keyword>
<dbReference type="Proteomes" id="UP000664417">
    <property type="component" value="Unassembled WGS sequence"/>
</dbReference>
<dbReference type="GO" id="GO:0009279">
    <property type="term" value="C:cell outer membrane"/>
    <property type="evidence" value="ECO:0007669"/>
    <property type="project" value="UniProtKB-SubCell"/>
</dbReference>
<dbReference type="Pfam" id="PF00593">
    <property type="entry name" value="TonB_dep_Rec_b-barrel"/>
    <property type="match status" value="1"/>
</dbReference>
<evidence type="ECO:0000313" key="14">
    <source>
        <dbReference type="EMBL" id="MBO1318768.1"/>
    </source>
</evidence>
<evidence type="ECO:0000256" key="6">
    <source>
        <dbReference type="ARBA" id="ARBA00023077"/>
    </source>
</evidence>
<dbReference type="EMBL" id="JAFREP010000007">
    <property type="protein sequence ID" value="MBO1318768.1"/>
    <property type="molecule type" value="Genomic_DNA"/>
</dbReference>
<dbReference type="AlphaFoldDB" id="A0A8J7U211"/>
<evidence type="ECO:0000256" key="2">
    <source>
        <dbReference type="ARBA" id="ARBA00022448"/>
    </source>
</evidence>
<evidence type="ECO:0000259" key="13">
    <source>
        <dbReference type="Pfam" id="PF07715"/>
    </source>
</evidence>
<keyword evidence="7 10" id="KW-0472">Membrane</keyword>